<proteinExistence type="predicted"/>
<evidence type="ECO:0000313" key="3">
    <source>
        <dbReference type="EMBL" id="KAJ5197966.1"/>
    </source>
</evidence>
<keyword evidence="1" id="KW-0732">Signal</keyword>
<dbReference type="EMBL" id="JAPQKR010000014">
    <property type="protein sequence ID" value="KAJ5197966.1"/>
    <property type="molecule type" value="Genomic_DNA"/>
</dbReference>
<accession>A0A9W9MCE5</accession>
<dbReference type="OrthoDB" id="425936at2759"/>
<dbReference type="Pfam" id="PF13449">
    <property type="entry name" value="Phytase-like"/>
    <property type="match status" value="1"/>
</dbReference>
<dbReference type="SUPFAM" id="SSF63825">
    <property type="entry name" value="YWTD domain"/>
    <property type="match status" value="1"/>
</dbReference>
<reference evidence="3" key="2">
    <citation type="journal article" date="2023" name="IMA Fungus">
        <title>Comparative genomic study of the Penicillium genus elucidates a diverse pangenome and 15 lateral gene transfer events.</title>
        <authorList>
            <person name="Petersen C."/>
            <person name="Sorensen T."/>
            <person name="Nielsen M.R."/>
            <person name="Sondergaard T.E."/>
            <person name="Sorensen J.L."/>
            <person name="Fitzpatrick D.A."/>
            <person name="Frisvad J.C."/>
            <person name="Nielsen K.L."/>
        </authorList>
    </citation>
    <scope>NUCLEOTIDE SEQUENCE</scope>
    <source>
        <strain evidence="3">IBT 15544</strain>
    </source>
</reference>
<evidence type="ECO:0000313" key="4">
    <source>
        <dbReference type="Proteomes" id="UP001150904"/>
    </source>
</evidence>
<keyword evidence="4" id="KW-1185">Reference proteome</keyword>
<dbReference type="Proteomes" id="UP001150904">
    <property type="component" value="Unassembled WGS sequence"/>
</dbReference>
<name>A0A9W9MCE5_9EURO</name>
<evidence type="ECO:0000259" key="2">
    <source>
        <dbReference type="Pfam" id="PF13449"/>
    </source>
</evidence>
<dbReference type="GeneID" id="83181446"/>
<sequence length="484" mass="52727">MKSTLVVSLLAVAASAADVVNQTTCAGTTYKYTGLAGYGFVPSNATDKYGDTIGGIGSSVAIDSCSWRSRHGAYHGTVYTLPDRGWNTNGTLNYQNRIHKFAISLKLAPHASVKNPSDPNIRLEYLDTILLTGPCGEPTTGLDADFTGYGSYDGFPPLPVATYTGNGFGGPGKGGRRISIDPEGLALDPRDGGFWVSDEYGPYIYKFSSKGRMELAIQPPQAYLPRRNGTLSFNSNSPPLYDPEEVPIPENTVTGRANNQGLEGLTISPDGKTLYALMQSALDQEGGPAKQTKQPARMIAYDISGKKPKYIHEWVVMLPKYFDYTSSKAILARDSGFGHGKDESLSMYRQADVFSVLKKRVNATDLKGLKNYDTATGAIPSSEGVLNSDITPAEYCPFLDFNVNSELGKFRLHNGGAQDQWLLNEKWESLALVPAGGRGEYFLISFSDNDFITQDGHMNFGKFPYKDESGYNVDNQVLAFKVKF</sequence>
<dbReference type="AlphaFoldDB" id="A0A9W9MCE5"/>
<feature type="signal peptide" evidence="1">
    <location>
        <begin position="1"/>
        <end position="16"/>
    </location>
</feature>
<feature type="domain" description="Phytase-like" evidence="2">
    <location>
        <begin position="76"/>
        <end position="451"/>
    </location>
</feature>
<evidence type="ECO:0000256" key="1">
    <source>
        <dbReference type="SAM" id="SignalP"/>
    </source>
</evidence>
<feature type="chain" id="PRO_5040723095" evidence="1">
    <location>
        <begin position="17"/>
        <end position="484"/>
    </location>
</feature>
<dbReference type="InterPro" id="IPR027372">
    <property type="entry name" value="Phytase-like_dom"/>
</dbReference>
<protein>
    <submittedName>
        <fullName evidence="3">Secreted protein</fullName>
    </submittedName>
</protein>
<comment type="caution">
    <text evidence="3">The sequence shown here is derived from an EMBL/GenBank/DDBJ whole genome shotgun (WGS) entry which is preliminary data.</text>
</comment>
<organism evidence="3 4">
    <name type="scientific">Penicillium cinerascens</name>
    <dbReference type="NCBI Taxonomy" id="70096"/>
    <lineage>
        <taxon>Eukaryota</taxon>
        <taxon>Fungi</taxon>
        <taxon>Dikarya</taxon>
        <taxon>Ascomycota</taxon>
        <taxon>Pezizomycotina</taxon>
        <taxon>Eurotiomycetes</taxon>
        <taxon>Eurotiomycetidae</taxon>
        <taxon>Eurotiales</taxon>
        <taxon>Aspergillaceae</taxon>
        <taxon>Penicillium</taxon>
    </lineage>
</organism>
<dbReference type="PANTHER" id="PTHR37957">
    <property type="entry name" value="BLR7070 PROTEIN"/>
    <property type="match status" value="1"/>
</dbReference>
<dbReference type="RefSeq" id="XP_058306394.1">
    <property type="nucleotide sequence ID" value="XM_058454145.1"/>
</dbReference>
<gene>
    <name evidence="3" type="ORF">N7498_007083</name>
</gene>
<dbReference type="PANTHER" id="PTHR37957:SF1">
    <property type="entry name" value="PHYTASE-LIKE DOMAIN-CONTAINING PROTEIN"/>
    <property type="match status" value="1"/>
</dbReference>
<reference evidence="3" key="1">
    <citation type="submission" date="2022-12" db="EMBL/GenBank/DDBJ databases">
        <authorList>
            <person name="Petersen C."/>
        </authorList>
    </citation>
    <scope>NUCLEOTIDE SEQUENCE</scope>
    <source>
        <strain evidence="3">IBT 15544</strain>
    </source>
</reference>